<dbReference type="Gene3D" id="3.30.70.2330">
    <property type="match status" value="1"/>
</dbReference>
<keyword evidence="3" id="KW-0547">Nucleotide-binding</keyword>
<dbReference type="GO" id="GO:0004386">
    <property type="term" value="F:helicase activity"/>
    <property type="evidence" value="ECO:0007669"/>
    <property type="project" value="UniProtKB-KW"/>
</dbReference>
<evidence type="ECO:0000256" key="3">
    <source>
        <dbReference type="ARBA" id="ARBA00022741"/>
    </source>
</evidence>
<dbReference type="InterPro" id="IPR013083">
    <property type="entry name" value="Znf_RING/FYVE/PHD"/>
</dbReference>
<evidence type="ECO:0000259" key="10">
    <source>
        <dbReference type="PROSITE" id="PS50089"/>
    </source>
</evidence>
<feature type="domain" description="RING-type" evidence="10">
    <location>
        <begin position="536"/>
        <end position="574"/>
    </location>
</feature>
<dbReference type="GO" id="GO:0016787">
    <property type="term" value="F:hydrolase activity"/>
    <property type="evidence" value="ECO:0007669"/>
    <property type="project" value="UniProtKB-KW"/>
</dbReference>
<dbReference type="SMART" id="SM00487">
    <property type="entry name" value="DEXDc"/>
    <property type="match status" value="1"/>
</dbReference>
<dbReference type="InterPro" id="IPR001841">
    <property type="entry name" value="Znf_RING"/>
</dbReference>
<keyword evidence="14" id="KW-1185">Reference proteome</keyword>
<evidence type="ECO:0000256" key="1">
    <source>
        <dbReference type="ARBA" id="ARBA00007025"/>
    </source>
</evidence>
<comment type="caution">
    <text evidence="13">The sequence shown here is derived from an EMBL/GenBank/DDBJ whole genome shotgun (WGS) entry which is preliminary data.</text>
</comment>
<reference evidence="13 14" key="1">
    <citation type="submission" date="2017-06" db="EMBL/GenBank/DDBJ databases">
        <title>Ant-infecting Ophiocordyceps genomes reveal a high diversity of potential behavioral manipulation genes and a possible major role for enterotoxins.</title>
        <authorList>
            <person name="De Bekker C."/>
            <person name="Evans H.C."/>
            <person name="Brachmann A."/>
            <person name="Hughes D.P."/>
        </authorList>
    </citation>
    <scope>NUCLEOTIDE SEQUENCE [LARGE SCALE GENOMIC DNA]</scope>
    <source>
        <strain evidence="13 14">1348a</strain>
    </source>
</reference>
<keyword evidence="8" id="KW-0067">ATP-binding</keyword>
<evidence type="ECO:0000259" key="12">
    <source>
        <dbReference type="PROSITE" id="PS51194"/>
    </source>
</evidence>
<protein>
    <recommendedName>
        <fullName evidence="15">RING-type domain-containing protein</fullName>
    </recommendedName>
</protein>
<dbReference type="InterPro" id="IPR000330">
    <property type="entry name" value="SNF2_N"/>
</dbReference>
<dbReference type="InterPro" id="IPR001650">
    <property type="entry name" value="Helicase_C-like"/>
</dbReference>
<keyword evidence="7" id="KW-0862">Zinc</keyword>
<feature type="domain" description="Helicase C-terminal" evidence="12">
    <location>
        <begin position="606"/>
        <end position="768"/>
    </location>
</feature>
<evidence type="ECO:0000256" key="2">
    <source>
        <dbReference type="ARBA" id="ARBA00022723"/>
    </source>
</evidence>
<dbReference type="InterPro" id="IPR017907">
    <property type="entry name" value="Znf_RING_CS"/>
</dbReference>
<dbReference type="InterPro" id="IPR014001">
    <property type="entry name" value="Helicase_ATP-bd"/>
</dbReference>
<dbReference type="CDD" id="cd18008">
    <property type="entry name" value="DEXDc_SHPRH-like"/>
    <property type="match status" value="1"/>
</dbReference>
<dbReference type="PROSITE" id="PS51194">
    <property type="entry name" value="HELICASE_CTER"/>
    <property type="match status" value="1"/>
</dbReference>
<dbReference type="InterPro" id="IPR050628">
    <property type="entry name" value="SNF2_RAD54_helicase_TF"/>
</dbReference>
<evidence type="ECO:0000259" key="11">
    <source>
        <dbReference type="PROSITE" id="PS51192"/>
    </source>
</evidence>
<comment type="similarity">
    <text evidence="1">Belongs to the SNF2/RAD54 helicase family.</text>
</comment>
<evidence type="ECO:0008006" key="15">
    <source>
        <dbReference type="Google" id="ProtNLM"/>
    </source>
</evidence>
<dbReference type="SUPFAM" id="SSF57850">
    <property type="entry name" value="RING/U-box"/>
    <property type="match status" value="1"/>
</dbReference>
<evidence type="ECO:0000313" key="14">
    <source>
        <dbReference type="Proteomes" id="UP000224854"/>
    </source>
</evidence>
<dbReference type="PROSITE" id="PS50089">
    <property type="entry name" value="ZF_RING_2"/>
    <property type="match status" value="1"/>
</dbReference>
<dbReference type="GO" id="GO:0008270">
    <property type="term" value="F:zinc ion binding"/>
    <property type="evidence" value="ECO:0007669"/>
    <property type="project" value="UniProtKB-KW"/>
</dbReference>
<organism evidence="13 14">
    <name type="scientific">Ophiocordyceps australis</name>
    <dbReference type="NCBI Taxonomy" id="1399860"/>
    <lineage>
        <taxon>Eukaryota</taxon>
        <taxon>Fungi</taxon>
        <taxon>Dikarya</taxon>
        <taxon>Ascomycota</taxon>
        <taxon>Pezizomycotina</taxon>
        <taxon>Sordariomycetes</taxon>
        <taxon>Hypocreomycetidae</taxon>
        <taxon>Hypocreales</taxon>
        <taxon>Ophiocordycipitaceae</taxon>
        <taxon>Ophiocordyceps</taxon>
    </lineage>
</organism>
<dbReference type="Gene3D" id="3.30.40.10">
    <property type="entry name" value="Zinc/RING finger domain, C3HC4 (zinc finger)"/>
    <property type="match status" value="1"/>
</dbReference>
<gene>
    <name evidence="13" type="ORF">CDD82_5420</name>
</gene>
<dbReference type="GO" id="GO:0005524">
    <property type="term" value="F:ATP binding"/>
    <property type="evidence" value="ECO:0007669"/>
    <property type="project" value="UniProtKB-KW"/>
</dbReference>
<keyword evidence="2" id="KW-0479">Metal-binding</keyword>
<dbReference type="EMBL" id="NJEU01000005">
    <property type="protein sequence ID" value="PHH83662.1"/>
    <property type="molecule type" value="Genomic_DNA"/>
</dbReference>
<dbReference type="PROSITE" id="PS51192">
    <property type="entry name" value="HELICASE_ATP_BIND_1"/>
    <property type="match status" value="1"/>
</dbReference>
<dbReference type="Proteomes" id="UP000224854">
    <property type="component" value="Unassembled WGS sequence"/>
</dbReference>
<dbReference type="InterPro" id="IPR038718">
    <property type="entry name" value="SNF2-like_sf"/>
</dbReference>
<dbReference type="GO" id="GO:0008094">
    <property type="term" value="F:ATP-dependent activity, acting on DNA"/>
    <property type="evidence" value="ECO:0007669"/>
    <property type="project" value="TreeGrafter"/>
</dbReference>
<dbReference type="PANTHER" id="PTHR45626">
    <property type="entry name" value="TRANSCRIPTION TERMINATION FACTOR 2-RELATED"/>
    <property type="match status" value="1"/>
</dbReference>
<dbReference type="PROSITE" id="PS00518">
    <property type="entry name" value="ZF_RING_1"/>
    <property type="match status" value="1"/>
</dbReference>
<dbReference type="InterPro" id="IPR027417">
    <property type="entry name" value="P-loop_NTPase"/>
</dbReference>
<name>A0A2C5ZUV5_9HYPO</name>
<dbReference type="SMART" id="SM00490">
    <property type="entry name" value="HELICc"/>
    <property type="match status" value="1"/>
</dbReference>
<accession>A0A2C5ZUV5</accession>
<dbReference type="AlphaFoldDB" id="A0A2C5ZUV5"/>
<evidence type="ECO:0000313" key="13">
    <source>
        <dbReference type="EMBL" id="PHH83662.1"/>
    </source>
</evidence>
<evidence type="ECO:0000256" key="7">
    <source>
        <dbReference type="ARBA" id="ARBA00022833"/>
    </source>
</evidence>
<proteinExistence type="inferred from homology"/>
<dbReference type="Pfam" id="PF00176">
    <property type="entry name" value="SNF2-rel_dom"/>
    <property type="match status" value="1"/>
</dbReference>
<evidence type="ECO:0000256" key="8">
    <source>
        <dbReference type="ARBA" id="ARBA00022840"/>
    </source>
</evidence>
<dbReference type="Pfam" id="PF13923">
    <property type="entry name" value="zf-C3HC4_2"/>
    <property type="match status" value="1"/>
</dbReference>
<dbReference type="Gene3D" id="3.40.50.300">
    <property type="entry name" value="P-loop containing nucleotide triphosphate hydrolases"/>
    <property type="match status" value="1"/>
</dbReference>
<evidence type="ECO:0000256" key="4">
    <source>
        <dbReference type="ARBA" id="ARBA00022771"/>
    </source>
</evidence>
<feature type="domain" description="Helicase ATP-binding" evidence="11">
    <location>
        <begin position="215"/>
        <end position="379"/>
    </location>
</feature>
<keyword evidence="6" id="KW-0347">Helicase</keyword>
<dbReference type="GO" id="GO:0006281">
    <property type="term" value="P:DNA repair"/>
    <property type="evidence" value="ECO:0007669"/>
    <property type="project" value="TreeGrafter"/>
</dbReference>
<evidence type="ECO:0000256" key="9">
    <source>
        <dbReference type="PROSITE-ProRule" id="PRU00175"/>
    </source>
</evidence>
<dbReference type="InterPro" id="IPR049730">
    <property type="entry name" value="SNF2/RAD54-like_C"/>
</dbReference>
<dbReference type="SMART" id="SM00184">
    <property type="entry name" value="RING"/>
    <property type="match status" value="1"/>
</dbReference>
<dbReference type="SUPFAM" id="SSF52540">
    <property type="entry name" value="P-loop containing nucleoside triphosphate hydrolases"/>
    <property type="match status" value="2"/>
</dbReference>
<keyword evidence="4 9" id="KW-0863">Zinc-finger</keyword>
<evidence type="ECO:0000256" key="6">
    <source>
        <dbReference type="ARBA" id="ARBA00022806"/>
    </source>
</evidence>
<dbReference type="PANTHER" id="PTHR45626:SF11">
    <property type="entry name" value="FAMILY HELICASE, PUTATIVE (AFU_ORTHOLOGUE AFUA_5G06590)-RELATED"/>
    <property type="match status" value="1"/>
</dbReference>
<keyword evidence="5" id="KW-0378">Hydrolase</keyword>
<dbReference type="OrthoDB" id="448448at2759"/>
<dbReference type="GO" id="GO:0005634">
    <property type="term" value="C:nucleus"/>
    <property type="evidence" value="ECO:0007669"/>
    <property type="project" value="TreeGrafter"/>
</dbReference>
<dbReference type="Gene3D" id="3.40.50.10810">
    <property type="entry name" value="Tandem AAA-ATPase domain"/>
    <property type="match status" value="1"/>
</dbReference>
<dbReference type="Pfam" id="PF00271">
    <property type="entry name" value="Helicase_C"/>
    <property type="match status" value="1"/>
</dbReference>
<evidence type="ECO:0000256" key="5">
    <source>
        <dbReference type="ARBA" id="ARBA00022801"/>
    </source>
</evidence>
<sequence length="772" mass="86381">MHRQLGHLPRAVVQKISPYIDSGDITIEGKLTGLKGTFNCPVRIYFYGPSDPVERTRIGEALKKDKLIKATQLKQTAKQNQAMRDAMRDGMGLKSGCSTHGPGRPLSLEVASIVDEIKMSLEDLMRRSDVTEVGSRTDAIKTLASDETFLSNMAMAEQPPQLASKLLPYQLQGLAWMTSKETPTAPQKDSGDITQLWQQMKNGIFCNIGSGYLSKNAPQLASGGILADDMGLGKTLQVISLILTGGPGPTLIVSPVSVMSNWKQQIYRHVKEQYRPSICIYHGDKKFSIKELRGYDVVITSYGKLSRELEPKATPVLLSKTAQWRRLVLDEGHTIRNTKTKIAQAACRVETTSRWVLTGTPIVNSIKDLHSLIKFLRIKGGIEQIEIFNTEITRKLAVGDHSGEVLLQALIRDICLRRTKDMPFVDLKLPEKKEYLHRIQFHPSEKQKYDALLAEARGALQEYQARSKSGQNGRFQNVLERLLRLRQACNHWTLCKERVDDLMKLLEDEKVVALTPKNQALLQEALRLYLENQEDCPVCYDSLTAPVITNCKHVFCRACIIKTIQIQGKCPMCRNTLTEDCLLEPAPEAAYVGNLDTETQSSKTQAILQILEASLKQPGSKAVVFSQWTSFLNVIQNQLVNQGIKFCRIDGSMNTDKRDGAIEILDNDADTRVMLASLAVCNVGLNLVSADTAILADSWWAPAIEDQAIDRIHRLGQTRKTTVWRLVMENTVEERVVAIQAEKRELVGKAFQDKNASKTKETRMADIQKLLS</sequence>
<dbReference type="CDD" id="cd18793">
    <property type="entry name" value="SF2_C_SNF"/>
    <property type="match status" value="1"/>
</dbReference>